<dbReference type="GO" id="GO:0016987">
    <property type="term" value="F:sigma factor activity"/>
    <property type="evidence" value="ECO:0007669"/>
    <property type="project" value="UniProtKB-UniRule"/>
</dbReference>
<proteinExistence type="inferred from homology"/>
<evidence type="ECO:0000313" key="9">
    <source>
        <dbReference type="Proteomes" id="UP000199337"/>
    </source>
</evidence>
<dbReference type="HAMAP" id="MF_02064">
    <property type="entry name" value="Sigma70_SigI"/>
    <property type="match status" value="1"/>
</dbReference>
<evidence type="ECO:0000256" key="4">
    <source>
        <dbReference type="ARBA" id="ARBA00023125"/>
    </source>
</evidence>
<evidence type="ECO:0000256" key="5">
    <source>
        <dbReference type="ARBA" id="ARBA00023163"/>
    </source>
</evidence>
<dbReference type="Gene3D" id="1.10.1740.10">
    <property type="match status" value="1"/>
</dbReference>
<dbReference type="STRING" id="341036.SAMN05660649_02909"/>
<organism evidence="8 9">
    <name type="scientific">Desulfotruncus arcticus DSM 17038</name>
    <dbReference type="NCBI Taxonomy" id="1121424"/>
    <lineage>
        <taxon>Bacteria</taxon>
        <taxon>Bacillati</taxon>
        <taxon>Bacillota</taxon>
        <taxon>Clostridia</taxon>
        <taxon>Eubacteriales</taxon>
        <taxon>Desulfallaceae</taxon>
        <taxon>Desulfotruncus</taxon>
    </lineage>
</organism>
<dbReference type="InterPro" id="IPR014244">
    <property type="entry name" value="RNA_pol_sigma-I"/>
</dbReference>
<evidence type="ECO:0000256" key="3">
    <source>
        <dbReference type="ARBA" id="ARBA00023082"/>
    </source>
</evidence>
<comment type="subunit">
    <text evidence="6">Interacts with RsgI.</text>
</comment>
<dbReference type="NCBIfam" id="TIGR02937">
    <property type="entry name" value="sigma70-ECF"/>
    <property type="match status" value="1"/>
</dbReference>
<dbReference type="EMBL" id="FOOX01000010">
    <property type="protein sequence ID" value="SFG84434.1"/>
    <property type="molecule type" value="Genomic_DNA"/>
</dbReference>
<accession>A0A1I2V4U4</accession>
<sequence>MLTHKARHLVMQAQKGNGNAREQLLEKHRNFVAKVCSNVCYKHLAWENDEELSIGLVALNEAIDAFDVKAKVQFTTFARTVVKRRLIDYLRSQAKYTNEQLNTFRDDIDELEAASNARSQDIYREDRYHENLAELMEYYAAKLYEFDIDINQLHKISPKHKDTRDSLFKAALTIKQDKTMMQYLLRYGHLPIKSLSPACNLSRKVLEKGRKYIIALVLILIDPRLAPLQSFTTYPTHEERISI</sequence>
<dbReference type="NCBIfam" id="NF006175">
    <property type="entry name" value="PRK08311.2-3"/>
    <property type="match status" value="1"/>
</dbReference>
<evidence type="ECO:0000256" key="2">
    <source>
        <dbReference type="ARBA" id="ARBA00023015"/>
    </source>
</evidence>
<comment type="function">
    <text evidence="6">Sigma factors are initiation factors that promote the attachment of RNA polymerase to specific initiation sites and are then released.</text>
</comment>
<keyword evidence="5 6" id="KW-0804">Transcription</keyword>
<dbReference type="OrthoDB" id="3190733at2"/>
<dbReference type="InterPro" id="IPR013325">
    <property type="entry name" value="RNA_pol_sigma_r2"/>
</dbReference>
<evidence type="ECO:0000259" key="7">
    <source>
        <dbReference type="Pfam" id="PF04542"/>
    </source>
</evidence>
<comment type="similarity">
    <text evidence="6">Belongs to the sigma-70 factor family. SigI subfamily.</text>
</comment>
<protein>
    <recommendedName>
        <fullName evidence="6">RNA polymerase sigma factor SigI</fullName>
    </recommendedName>
</protein>
<keyword evidence="4 6" id="KW-0238">DNA-binding</keyword>
<dbReference type="AlphaFoldDB" id="A0A1I2V4U4"/>
<dbReference type="PIRSF" id="PIRSF038953">
    <property type="entry name" value="SigI"/>
    <property type="match status" value="1"/>
</dbReference>
<reference evidence="9" key="1">
    <citation type="submission" date="2016-10" db="EMBL/GenBank/DDBJ databases">
        <authorList>
            <person name="Varghese N."/>
            <person name="Submissions S."/>
        </authorList>
    </citation>
    <scope>NUCLEOTIDE SEQUENCE [LARGE SCALE GENOMIC DNA]</scope>
    <source>
        <strain evidence="9">DSM 17038</strain>
    </source>
</reference>
<name>A0A1I2V4U4_9FIRM</name>
<keyword evidence="2 6" id="KW-0805">Transcription regulation</keyword>
<evidence type="ECO:0000256" key="6">
    <source>
        <dbReference type="HAMAP-Rule" id="MF_02064"/>
    </source>
</evidence>
<feature type="DNA-binding region" description="H-T-H motif" evidence="6">
    <location>
        <begin position="192"/>
        <end position="211"/>
    </location>
</feature>
<dbReference type="GO" id="GO:0003677">
    <property type="term" value="F:DNA binding"/>
    <property type="evidence" value="ECO:0007669"/>
    <property type="project" value="UniProtKB-UniRule"/>
</dbReference>
<dbReference type="InterPro" id="IPR007627">
    <property type="entry name" value="RNA_pol_sigma70_r2"/>
</dbReference>
<dbReference type="Pfam" id="PF04542">
    <property type="entry name" value="Sigma70_r2"/>
    <property type="match status" value="1"/>
</dbReference>
<keyword evidence="9" id="KW-1185">Reference proteome</keyword>
<keyword evidence="1 6" id="KW-0963">Cytoplasm</keyword>
<keyword evidence="6" id="KW-0346">Stress response</keyword>
<evidence type="ECO:0000313" key="8">
    <source>
        <dbReference type="EMBL" id="SFG84434.1"/>
    </source>
</evidence>
<feature type="domain" description="RNA polymerase sigma-70 region 2" evidence="7">
    <location>
        <begin position="24"/>
        <end position="95"/>
    </location>
</feature>
<comment type="activity regulation">
    <text evidence="6">Negatively regulated by the anti-sigma-I factor RsgI.</text>
</comment>
<keyword evidence="3 6" id="KW-0731">Sigma factor</keyword>
<feature type="short sequence motif" description="Polymerase core binding" evidence="6">
    <location>
        <begin position="50"/>
        <end position="63"/>
    </location>
</feature>
<dbReference type="InterPro" id="IPR014284">
    <property type="entry name" value="RNA_pol_sigma-70_dom"/>
</dbReference>
<comment type="subcellular location">
    <subcellularLocation>
        <location evidence="6">Cytoplasm</location>
    </subcellularLocation>
</comment>
<dbReference type="GO" id="GO:0006352">
    <property type="term" value="P:DNA-templated transcription initiation"/>
    <property type="evidence" value="ECO:0007669"/>
    <property type="project" value="UniProtKB-UniRule"/>
</dbReference>
<gene>
    <name evidence="6" type="primary">sigI</name>
    <name evidence="8" type="ORF">SAMN05660649_02909</name>
</gene>
<evidence type="ECO:0000256" key="1">
    <source>
        <dbReference type="ARBA" id="ARBA00022490"/>
    </source>
</evidence>
<dbReference type="RefSeq" id="WP_092472101.1">
    <property type="nucleotide sequence ID" value="NZ_FOOX01000010.1"/>
</dbReference>
<dbReference type="GO" id="GO:0005737">
    <property type="term" value="C:cytoplasm"/>
    <property type="evidence" value="ECO:0007669"/>
    <property type="project" value="UniProtKB-SubCell"/>
</dbReference>
<dbReference type="SUPFAM" id="SSF88946">
    <property type="entry name" value="Sigma2 domain of RNA polymerase sigma factors"/>
    <property type="match status" value="1"/>
</dbReference>
<dbReference type="Proteomes" id="UP000199337">
    <property type="component" value="Unassembled WGS sequence"/>
</dbReference>